<dbReference type="InterPro" id="IPR018110">
    <property type="entry name" value="Mandel_Rmase/mucon_lact_enz_CS"/>
</dbReference>
<feature type="active site" description="Proton donor" evidence="8">
    <location>
        <position position="333"/>
    </location>
</feature>
<dbReference type="Pfam" id="PF13378">
    <property type="entry name" value="MR_MLE_C"/>
    <property type="match status" value="1"/>
</dbReference>
<dbReference type="InterPro" id="IPR013342">
    <property type="entry name" value="Mandelate_racemase_C"/>
</dbReference>
<dbReference type="GO" id="GO:0030145">
    <property type="term" value="F:manganese ion binding"/>
    <property type="evidence" value="ECO:0007669"/>
    <property type="project" value="InterPro"/>
</dbReference>
<dbReference type="InterPro" id="IPR013370">
    <property type="entry name" value="Chloromuconate_cycloisomerase"/>
</dbReference>
<dbReference type="CDD" id="cd03318">
    <property type="entry name" value="MLE"/>
    <property type="match status" value="1"/>
</dbReference>
<gene>
    <name evidence="10" type="ORF">D3878_00530</name>
</gene>
<dbReference type="Gene3D" id="3.20.20.120">
    <property type="entry name" value="Enolase-like C-terminal domain"/>
    <property type="match status" value="1"/>
</dbReference>
<dbReference type="OrthoDB" id="5596677at2"/>
<dbReference type="SFLD" id="SFLDG00180">
    <property type="entry name" value="muconate_cycloisomerase"/>
    <property type="match status" value="1"/>
</dbReference>
<name>A0A3A3G197_9BURK</name>
<keyword evidence="5" id="KW-0058">Aromatic hydrocarbons catabolism</keyword>
<evidence type="ECO:0000256" key="7">
    <source>
        <dbReference type="ARBA" id="ARBA00023235"/>
    </source>
</evidence>
<dbReference type="GO" id="GO:0009063">
    <property type="term" value="P:amino acid catabolic process"/>
    <property type="evidence" value="ECO:0007669"/>
    <property type="project" value="InterPro"/>
</dbReference>
<feature type="active site" description="Proton acceptor" evidence="8">
    <location>
        <position position="175"/>
    </location>
</feature>
<evidence type="ECO:0000256" key="2">
    <source>
        <dbReference type="ARBA" id="ARBA00005211"/>
    </source>
</evidence>
<dbReference type="GO" id="GO:0016854">
    <property type="term" value="F:racemase and epimerase activity"/>
    <property type="evidence" value="ECO:0007669"/>
    <property type="project" value="UniProtKB-ARBA"/>
</dbReference>
<dbReference type="PANTHER" id="PTHR48073:SF2">
    <property type="entry name" value="O-SUCCINYLBENZOATE SYNTHASE"/>
    <property type="match status" value="1"/>
</dbReference>
<evidence type="ECO:0000256" key="8">
    <source>
        <dbReference type="PIRSR" id="PIRSR613370-1"/>
    </source>
</evidence>
<reference evidence="11" key="1">
    <citation type="submission" date="2018-09" db="EMBL/GenBank/DDBJ databases">
        <authorList>
            <person name="Zhu H."/>
        </authorList>
    </citation>
    <scope>NUCLEOTIDE SEQUENCE [LARGE SCALE GENOMIC DNA]</scope>
    <source>
        <strain evidence="11">K1S02-23</strain>
    </source>
</reference>
<protein>
    <submittedName>
        <fullName evidence="10">Muconate cycloisomerase</fullName>
    </submittedName>
</protein>
<keyword evidence="11" id="KW-1185">Reference proteome</keyword>
<dbReference type="RefSeq" id="WP_119783697.1">
    <property type="nucleotide sequence ID" value="NZ_QYUQ01000002.1"/>
</dbReference>
<dbReference type="SUPFAM" id="SSF54826">
    <property type="entry name" value="Enolase N-terminal domain-like"/>
    <property type="match status" value="1"/>
</dbReference>
<evidence type="ECO:0000313" key="10">
    <source>
        <dbReference type="EMBL" id="RJG00242.1"/>
    </source>
</evidence>
<dbReference type="InterPro" id="IPR029065">
    <property type="entry name" value="Enolase_C-like"/>
</dbReference>
<comment type="similarity">
    <text evidence="3">Belongs to the mandelate racemase/muconate lactonizing enzyme family.</text>
</comment>
<dbReference type="SFLD" id="SFLDS00001">
    <property type="entry name" value="Enolase"/>
    <property type="match status" value="1"/>
</dbReference>
<dbReference type="PROSITE" id="PS00908">
    <property type="entry name" value="MR_MLE_1"/>
    <property type="match status" value="1"/>
</dbReference>
<dbReference type="AlphaFoldDB" id="A0A3A3G197"/>
<dbReference type="NCBIfam" id="TIGR02534">
    <property type="entry name" value="mucon_cyclo"/>
    <property type="match status" value="1"/>
</dbReference>
<dbReference type="GO" id="GO:0018849">
    <property type="term" value="F:muconate cycloisomerase activity"/>
    <property type="evidence" value="ECO:0007669"/>
    <property type="project" value="InterPro"/>
</dbReference>
<dbReference type="InterPro" id="IPR013341">
    <property type="entry name" value="Mandelate_racemase_N_dom"/>
</dbReference>
<evidence type="ECO:0000313" key="11">
    <source>
        <dbReference type="Proteomes" id="UP000266327"/>
    </source>
</evidence>
<comment type="caution">
    <text evidence="10">The sequence shown here is derived from an EMBL/GenBank/DDBJ whole genome shotgun (WGS) entry which is preliminary data.</text>
</comment>
<evidence type="ECO:0000256" key="4">
    <source>
        <dbReference type="ARBA" id="ARBA00022723"/>
    </source>
</evidence>
<evidence type="ECO:0000256" key="3">
    <source>
        <dbReference type="ARBA" id="ARBA00008031"/>
    </source>
</evidence>
<accession>A0A3A3G197</accession>
<dbReference type="SFLD" id="SFLDG01258">
    <property type="entry name" value="(chloro)muconate_cycloisomeras"/>
    <property type="match status" value="1"/>
</dbReference>
<evidence type="ECO:0000259" key="9">
    <source>
        <dbReference type="SMART" id="SM00922"/>
    </source>
</evidence>
<organism evidence="10 11">
    <name type="scientific">Noviherbaspirillum sedimenti</name>
    <dbReference type="NCBI Taxonomy" id="2320865"/>
    <lineage>
        <taxon>Bacteria</taxon>
        <taxon>Pseudomonadati</taxon>
        <taxon>Pseudomonadota</taxon>
        <taxon>Betaproteobacteria</taxon>
        <taxon>Burkholderiales</taxon>
        <taxon>Oxalobacteraceae</taxon>
        <taxon>Noviherbaspirillum</taxon>
    </lineage>
</organism>
<comment type="pathway">
    <text evidence="2">Aromatic compound metabolism.</text>
</comment>
<dbReference type="Gene3D" id="3.30.390.10">
    <property type="entry name" value="Enolase-like, N-terminal domain"/>
    <property type="match status" value="1"/>
</dbReference>
<evidence type="ECO:0000256" key="6">
    <source>
        <dbReference type="ARBA" id="ARBA00023211"/>
    </source>
</evidence>
<sequence length="380" mass="40480">MSTKLATEKVSITSLEAVIVDLPTIREHKLAMTTMQRQTLVILRLRCEDGIEGLGEATTIGGLAYGDQSPETIKLALDHYIAPLVTGMDARSVNAVMAHVGKSVQGNALAKSALETALLDAQGKRLGVPVHALLGGAVRNALPVLWTLASGDSARDIAEAKEMLEVRRHNVFKLKIGKRAPLEDVAHVAAIKAALGDRAQLTVDINQAWSEAIATRHIPDLVDAGVMLIEQPIIRSNRRGMARLTQRFEVPMMADEGVQNAVDAFDYAADGACSVIALKIAKSGGPLATMRTATVAHAAGIGCYGGTLLEGTIGSIASAHVFAACENLEWGTELFGPLLVKDDIVVERATVNNFELAVPNLPGLGVSIDEDKLAFYRRDR</sequence>
<dbReference type="PANTHER" id="PTHR48073">
    <property type="entry name" value="O-SUCCINYLBENZOATE SYNTHASE-RELATED"/>
    <property type="match status" value="1"/>
</dbReference>
<dbReference type="GO" id="GO:0018850">
    <property type="term" value="F:chloromuconate cycloisomerase activity"/>
    <property type="evidence" value="ECO:0007669"/>
    <property type="project" value="InterPro"/>
</dbReference>
<dbReference type="GO" id="GO:0006518">
    <property type="term" value="P:peptide metabolic process"/>
    <property type="evidence" value="ECO:0007669"/>
    <property type="project" value="UniProtKB-ARBA"/>
</dbReference>
<evidence type="ECO:0000256" key="5">
    <source>
        <dbReference type="ARBA" id="ARBA00022797"/>
    </source>
</evidence>
<evidence type="ECO:0000256" key="1">
    <source>
        <dbReference type="ARBA" id="ARBA00001936"/>
    </source>
</evidence>
<dbReference type="SMART" id="SM00922">
    <property type="entry name" value="MR_MLE"/>
    <property type="match status" value="1"/>
</dbReference>
<feature type="domain" description="Mandelate racemase/muconate lactonizing enzyme C-terminal" evidence="9">
    <location>
        <begin position="154"/>
        <end position="251"/>
    </location>
</feature>
<proteinExistence type="inferred from homology"/>
<dbReference type="InterPro" id="IPR036849">
    <property type="entry name" value="Enolase-like_C_sf"/>
</dbReference>
<keyword evidence="6" id="KW-0464">Manganese</keyword>
<dbReference type="InterPro" id="IPR029017">
    <property type="entry name" value="Enolase-like_N"/>
</dbReference>
<comment type="cofactor">
    <cofactor evidence="1">
        <name>Mn(2+)</name>
        <dbReference type="ChEBI" id="CHEBI:29035"/>
    </cofactor>
</comment>
<dbReference type="SUPFAM" id="SSF51604">
    <property type="entry name" value="Enolase C-terminal domain-like"/>
    <property type="match status" value="1"/>
</dbReference>
<dbReference type="Pfam" id="PF02746">
    <property type="entry name" value="MR_MLE_N"/>
    <property type="match status" value="1"/>
</dbReference>
<keyword evidence="7 10" id="KW-0413">Isomerase</keyword>
<dbReference type="EMBL" id="QYUQ01000002">
    <property type="protein sequence ID" value="RJG00242.1"/>
    <property type="molecule type" value="Genomic_DNA"/>
</dbReference>
<dbReference type="UniPathway" id="UPA00083"/>
<dbReference type="PROSITE" id="PS00909">
    <property type="entry name" value="MR_MLE_2"/>
    <property type="match status" value="1"/>
</dbReference>
<dbReference type="Proteomes" id="UP000266327">
    <property type="component" value="Unassembled WGS sequence"/>
</dbReference>
<keyword evidence="4" id="KW-0479">Metal-binding</keyword>